<feature type="transmembrane region" description="Helical" evidence="1">
    <location>
        <begin position="193"/>
        <end position="213"/>
    </location>
</feature>
<name>A0A841JVA7_9BACT</name>
<dbReference type="PANTHER" id="PTHR34219:SF3">
    <property type="entry name" value="BLL7967 PROTEIN"/>
    <property type="match status" value="1"/>
</dbReference>
<keyword evidence="3" id="KW-1185">Reference proteome</keyword>
<keyword evidence="1" id="KW-0812">Transmembrane</keyword>
<feature type="transmembrane region" description="Helical" evidence="1">
    <location>
        <begin position="6"/>
        <end position="27"/>
    </location>
</feature>
<organism evidence="2 3">
    <name type="scientific">Silvibacterium bohemicum</name>
    <dbReference type="NCBI Taxonomy" id="1577686"/>
    <lineage>
        <taxon>Bacteria</taxon>
        <taxon>Pseudomonadati</taxon>
        <taxon>Acidobacteriota</taxon>
        <taxon>Terriglobia</taxon>
        <taxon>Terriglobales</taxon>
        <taxon>Acidobacteriaceae</taxon>
        <taxon>Silvibacterium</taxon>
    </lineage>
</organism>
<sequence>MTLRRALLWLHLTVGLTIGLVVAFLAITGSIMTFQAQIIGWAERNSRIAAPSQQSCVEPSALLENAVDFEPGSPTGLMLYSDPHQPAEVAFGTDRVVLVDGCEGKVIGQGANGLRNFFQATRDLHRWIALNGVRHETLRAIKNAAVLGFFFMILSGIVIWLPRKFTWKHLRPAIFFRGNLKGRAREWNWHNVFGIWMSLPLALIVLSGIIMAYPWANALLYRAAGDPPPMERAGLEPKRPKPLSSDKFPTLDLAIRKAMMQDARWKSLSMRLPAAKDPNVTFTVDEGEGSRPQQRAQLVIARKDGEMVRWEPFSANPRGRQWRLYARFLHTGEMFGMVGRFIALSATLSALMLVWTGFSLSLRRFASWRKRRRAHMAIAPDKEAKTTVRV</sequence>
<feature type="transmembrane region" description="Helical" evidence="1">
    <location>
        <begin position="348"/>
        <end position="366"/>
    </location>
</feature>
<reference evidence="2 3" key="1">
    <citation type="submission" date="2020-08" db="EMBL/GenBank/DDBJ databases">
        <title>Genomic Encyclopedia of Type Strains, Phase IV (KMG-IV): sequencing the most valuable type-strain genomes for metagenomic binning, comparative biology and taxonomic classification.</title>
        <authorList>
            <person name="Goeker M."/>
        </authorList>
    </citation>
    <scope>NUCLEOTIDE SEQUENCE [LARGE SCALE GENOMIC DNA]</scope>
    <source>
        <strain evidence="2 3">DSM 103733</strain>
    </source>
</reference>
<gene>
    <name evidence="2" type="ORF">HNQ77_003234</name>
</gene>
<evidence type="ECO:0000256" key="1">
    <source>
        <dbReference type="SAM" id="Phobius"/>
    </source>
</evidence>
<evidence type="ECO:0000313" key="2">
    <source>
        <dbReference type="EMBL" id="MBB6145276.1"/>
    </source>
</evidence>
<dbReference type="AlphaFoldDB" id="A0A841JVA7"/>
<dbReference type="RefSeq" id="WP_184084979.1">
    <property type="nucleotide sequence ID" value="NZ_JACHEK010000006.1"/>
</dbReference>
<protein>
    <submittedName>
        <fullName evidence="2">Putative iron-regulated membrane protein</fullName>
    </submittedName>
</protein>
<dbReference type="InterPro" id="IPR005625">
    <property type="entry name" value="PepSY-ass_TM"/>
</dbReference>
<proteinExistence type="predicted"/>
<keyword evidence="1" id="KW-0472">Membrane</keyword>
<dbReference type="EMBL" id="JACHEK010000006">
    <property type="protein sequence ID" value="MBB6145276.1"/>
    <property type="molecule type" value="Genomic_DNA"/>
</dbReference>
<dbReference type="Proteomes" id="UP000538666">
    <property type="component" value="Unassembled WGS sequence"/>
</dbReference>
<dbReference type="PANTHER" id="PTHR34219">
    <property type="entry name" value="IRON-REGULATED INNER MEMBRANE PROTEIN-RELATED"/>
    <property type="match status" value="1"/>
</dbReference>
<keyword evidence="1" id="KW-1133">Transmembrane helix</keyword>
<comment type="caution">
    <text evidence="2">The sequence shown here is derived from an EMBL/GenBank/DDBJ whole genome shotgun (WGS) entry which is preliminary data.</text>
</comment>
<accession>A0A841JVA7</accession>
<evidence type="ECO:0000313" key="3">
    <source>
        <dbReference type="Proteomes" id="UP000538666"/>
    </source>
</evidence>
<dbReference type="Pfam" id="PF03929">
    <property type="entry name" value="PepSY_TM"/>
    <property type="match status" value="1"/>
</dbReference>
<feature type="transmembrane region" description="Helical" evidence="1">
    <location>
        <begin position="144"/>
        <end position="162"/>
    </location>
</feature>